<dbReference type="InterPro" id="IPR006671">
    <property type="entry name" value="Cyclin_N"/>
</dbReference>
<keyword evidence="1" id="KW-0132">Cell division</keyword>
<dbReference type="RefSeq" id="XP_001017197.2">
    <property type="nucleotide sequence ID" value="XM_001017197.3"/>
</dbReference>
<dbReference type="SMART" id="SM00385">
    <property type="entry name" value="CYCLIN"/>
    <property type="match status" value="2"/>
</dbReference>
<dbReference type="SUPFAM" id="SSF47954">
    <property type="entry name" value="Cyclin-like"/>
    <property type="match status" value="2"/>
</dbReference>
<dbReference type="EMBL" id="GG662673">
    <property type="protein sequence ID" value="EAR96952.2"/>
    <property type="molecule type" value="Genomic_DNA"/>
</dbReference>
<protein>
    <submittedName>
        <fullName evidence="8">Amine-terminal domain cyclin</fullName>
    </submittedName>
</protein>
<name>Q23K91_TETTS</name>
<keyword evidence="2 4" id="KW-0195">Cyclin</keyword>
<evidence type="ECO:0000256" key="2">
    <source>
        <dbReference type="ARBA" id="ARBA00023127"/>
    </source>
</evidence>
<dbReference type="STRING" id="312017.Q23K91"/>
<dbReference type="HOGENOM" id="CLU_302590_0_0_1"/>
<dbReference type="Pfam" id="PF02984">
    <property type="entry name" value="Cyclin_C"/>
    <property type="match status" value="1"/>
</dbReference>
<evidence type="ECO:0000259" key="7">
    <source>
        <dbReference type="SMART" id="SM01332"/>
    </source>
</evidence>
<dbReference type="PROSITE" id="PS00292">
    <property type="entry name" value="CYCLINS"/>
    <property type="match status" value="1"/>
</dbReference>
<feature type="domain" description="Cyclin-like" evidence="6">
    <location>
        <begin position="521"/>
        <end position="605"/>
    </location>
</feature>
<evidence type="ECO:0000256" key="1">
    <source>
        <dbReference type="ARBA" id="ARBA00022618"/>
    </source>
</evidence>
<dbReference type="InterPro" id="IPR013763">
    <property type="entry name" value="Cyclin-like_dom"/>
</dbReference>
<dbReference type="GeneID" id="7823169"/>
<dbReference type="InterPro" id="IPR036915">
    <property type="entry name" value="Cyclin-like_sf"/>
</dbReference>
<dbReference type="SMART" id="SM01332">
    <property type="entry name" value="Cyclin_C"/>
    <property type="match status" value="1"/>
</dbReference>
<keyword evidence="3" id="KW-0131">Cell cycle</keyword>
<evidence type="ECO:0000256" key="3">
    <source>
        <dbReference type="ARBA" id="ARBA00023306"/>
    </source>
</evidence>
<keyword evidence="9" id="KW-1185">Reference proteome</keyword>
<evidence type="ECO:0000256" key="4">
    <source>
        <dbReference type="RuleBase" id="RU000383"/>
    </source>
</evidence>
<accession>Q23K91</accession>
<feature type="coiled-coil region" evidence="5">
    <location>
        <begin position="736"/>
        <end position="770"/>
    </location>
</feature>
<evidence type="ECO:0000313" key="8">
    <source>
        <dbReference type="EMBL" id="EAR96952.2"/>
    </source>
</evidence>
<dbReference type="Gene3D" id="1.10.472.10">
    <property type="entry name" value="Cyclin-like"/>
    <property type="match status" value="2"/>
</dbReference>
<dbReference type="GO" id="GO:0051301">
    <property type="term" value="P:cell division"/>
    <property type="evidence" value="ECO:0007669"/>
    <property type="project" value="UniProtKB-KW"/>
</dbReference>
<dbReference type="Pfam" id="PF00134">
    <property type="entry name" value="Cyclin_N"/>
    <property type="match status" value="1"/>
</dbReference>
<proteinExistence type="inferred from homology"/>
<dbReference type="PANTHER" id="PTHR10177">
    <property type="entry name" value="CYCLINS"/>
    <property type="match status" value="1"/>
</dbReference>
<sequence length="809" mass="95235">MDFQDFYANYLRQQQIQKACDNMKQDEVDYDMSQANTLSNYTSRTTINSNFNQNQYPMQDESSTQTLLLNGSNQNQKGIVGFTNNNLKNQQKLLDVNNQRVFGRELINIDQERTFAQNNIQNNSKNQQSQNYSKPTGYSQIEKQNYAQTCNNNNKQLSDQNNLQQQNNLNQIKCNMSVECDGQNLKGENQQKLIDVNNQRVFGRDIANVDQERTFSQNNMQNSCKIQQSQNYAKPMGYTKIEKQNYMQVQNKDENQIYANHTKNNMYVEYDGQNQQKLANPNSQRVYAKETTISDQERLQQQNNIQNNFKSQQNQNFAKPLGYTKLDKQNVQNNNQLEQNSQQQSNCFNQLKRHMSLECINGDDNQNIKCESNFYSRNSMASQQMQDENYHAASNGFSNNNNTYKANTCKASYDKENFNQISTGFSGLTQSVQQNITFRQKNVMDVENSQQSHATTYRSLERKQVVEYTFPKDTLQKDPIYQYARTIFDYLRSNEEAYCAKGTMNKVQDEITARMRAIMVDWIVDVHLKFKLLPDTLYLTINLIDRYIERKQISKDRLQLLGATSMFIACKFEEIYPPEINDFVFICDSLYTKEQILQMEGELITAINFDLTYTSPLRFLNRYSYLNESTEVQYYCAQYLLELSLIEYKMTEYSSSNQAASALYLVNKIFDQPWSEELRNQSHYDQSSLKKCAKDMYALLQKANEFQYKYQIQVAEYENQKQLQMAQLKQWYNLEKSRLEQEQNFVQDHHEQLEIDYDQKRKEIEAKFKEIKGQLLCNNKNLVAIIRKFSLAEFKEPAKFLFCLEYPLP</sequence>
<dbReference type="KEGG" id="tet:TTHERM_00194440"/>
<feature type="domain" description="Cyclin-like" evidence="6">
    <location>
        <begin position="618"/>
        <end position="698"/>
    </location>
</feature>
<organism evidence="8 9">
    <name type="scientific">Tetrahymena thermophila (strain SB210)</name>
    <dbReference type="NCBI Taxonomy" id="312017"/>
    <lineage>
        <taxon>Eukaryota</taxon>
        <taxon>Sar</taxon>
        <taxon>Alveolata</taxon>
        <taxon>Ciliophora</taxon>
        <taxon>Intramacronucleata</taxon>
        <taxon>Oligohymenophorea</taxon>
        <taxon>Hymenostomatida</taxon>
        <taxon>Tetrahymenina</taxon>
        <taxon>Tetrahymenidae</taxon>
        <taxon>Tetrahymena</taxon>
    </lineage>
</organism>
<dbReference type="FunFam" id="1.10.472.10:FF:000001">
    <property type="entry name" value="G2/mitotic-specific cyclin"/>
    <property type="match status" value="1"/>
</dbReference>
<feature type="domain" description="Cyclin C-terminal" evidence="7">
    <location>
        <begin position="614"/>
        <end position="730"/>
    </location>
</feature>
<dbReference type="CDD" id="cd20507">
    <property type="entry name" value="CYCLIN_CCNB1-like_rpt1"/>
    <property type="match status" value="1"/>
</dbReference>
<comment type="similarity">
    <text evidence="4">Belongs to the cyclin family.</text>
</comment>
<dbReference type="Proteomes" id="UP000009168">
    <property type="component" value="Unassembled WGS sequence"/>
</dbReference>
<dbReference type="InParanoid" id="Q23K91"/>
<evidence type="ECO:0000256" key="5">
    <source>
        <dbReference type="SAM" id="Coils"/>
    </source>
</evidence>
<evidence type="ECO:0000259" key="6">
    <source>
        <dbReference type="SMART" id="SM00385"/>
    </source>
</evidence>
<dbReference type="AlphaFoldDB" id="Q23K91"/>
<gene>
    <name evidence="8" type="ORF">TTHERM_00194440</name>
</gene>
<evidence type="ECO:0000313" key="9">
    <source>
        <dbReference type="Proteomes" id="UP000009168"/>
    </source>
</evidence>
<dbReference type="InterPro" id="IPR039361">
    <property type="entry name" value="Cyclin"/>
</dbReference>
<dbReference type="InterPro" id="IPR048258">
    <property type="entry name" value="Cyclins_cyclin-box"/>
</dbReference>
<dbReference type="InterPro" id="IPR004367">
    <property type="entry name" value="Cyclin_C-dom"/>
</dbReference>
<dbReference type="eggNOG" id="KOG0653">
    <property type="taxonomic scope" value="Eukaryota"/>
</dbReference>
<keyword evidence="5" id="KW-0175">Coiled coil</keyword>
<reference evidence="9" key="1">
    <citation type="journal article" date="2006" name="PLoS Biol.">
        <title>Macronuclear genome sequence of the ciliate Tetrahymena thermophila, a model eukaryote.</title>
        <authorList>
            <person name="Eisen J.A."/>
            <person name="Coyne R.S."/>
            <person name="Wu M."/>
            <person name="Wu D."/>
            <person name="Thiagarajan M."/>
            <person name="Wortman J.R."/>
            <person name="Badger J.H."/>
            <person name="Ren Q."/>
            <person name="Amedeo P."/>
            <person name="Jones K.M."/>
            <person name="Tallon L.J."/>
            <person name="Delcher A.L."/>
            <person name="Salzberg S.L."/>
            <person name="Silva J.C."/>
            <person name="Haas B.J."/>
            <person name="Majoros W.H."/>
            <person name="Farzad M."/>
            <person name="Carlton J.M."/>
            <person name="Smith R.K. Jr."/>
            <person name="Garg J."/>
            <person name="Pearlman R.E."/>
            <person name="Karrer K.M."/>
            <person name="Sun L."/>
            <person name="Manning G."/>
            <person name="Elde N.C."/>
            <person name="Turkewitz A.P."/>
            <person name="Asai D.J."/>
            <person name="Wilkes D.E."/>
            <person name="Wang Y."/>
            <person name="Cai H."/>
            <person name="Collins K."/>
            <person name="Stewart B.A."/>
            <person name="Lee S.R."/>
            <person name="Wilamowska K."/>
            <person name="Weinberg Z."/>
            <person name="Ruzzo W.L."/>
            <person name="Wloga D."/>
            <person name="Gaertig J."/>
            <person name="Frankel J."/>
            <person name="Tsao C.-C."/>
            <person name="Gorovsky M.A."/>
            <person name="Keeling P.J."/>
            <person name="Waller R.F."/>
            <person name="Patron N.J."/>
            <person name="Cherry J.M."/>
            <person name="Stover N.A."/>
            <person name="Krieger C.J."/>
            <person name="del Toro C."/>
            <person name="Ryder H.F."/>
            <person name="Williamson S.C."/>
            <person name="Barbeau R.A."/>
            <person name="Hamilton E.P."/>
            <person name="Orias E."/>
        </authorList>
    </citation>
    <scope>NUCLEOTIDE SEQUENCE [LARGE SCALE GENOMIC DNA]</scope>
    <source>
        <strain evidence="9">SB210</strain>
    </source>
</reference>
<dbReference type="OrthoDB" id="5590282at2759"/>